<dbReference type="PANTHER" id="PTHR43750">
    <property type="entry name" value="UDP-GLUCOSE 6-DEHYDROGENASE TUAD"/>
    <property type="match status" value="1"/>
</dbReference>
<dbReference type="AlphaFoldDB" id="A0A449IKU0"/>
<evidence type="ECO:0000256" key="7">
    <source>
        <dbReference type="ARBA" id="ARBA00047473"/>
    </source>
</evidence>
<evidence type="ECO:0000256" key="6">
    <source>
        <dbReference type="ARBA" id="ARBA00023027"/>
    </source>
</evidence>
<dbReference type="InterPro" id="IPR014027">
    <property type="entry name" value="UDP-Glc/GDP-Man_DH_C"/>
</dbReference>
<name>A0A449IKU0_PSEFR</name>
<feature type="binding site" evidence="11">
    <location>
        <position position="335"/>
    </location>
    <ligand>
        <name>NAD(+)</name>
        <dbReference type="ChEBI" id="CHEBI:57540"/>
    </ligand>
</feature>
<feature type="binding site" evidence="10">
    <location>
        <position position="211"/>
    </location>
    <ligand>
        <name>substrate</name>
    </ligand>
</feature>
<dbReference type="GO" id="GO:0006065">
    <property type="term" value="P:UDP-glucuronate biosynthetic process"/>
    <property type="evidence" value="ECO:0007669"/>
    <property type="project" value="UniProtKB-UniPathway"/>
</dbReference>
<sequence>MKVTVFGIGYVGLVQGAVLAEVGHDVVCIDIDANKVERLKQGHIPIYEPGLEALVKENHAAGRLNFTTDAAAGVKHGEVQFIAVGTPPDEDGSADLKYVLSVAETIARHMESHQIIIDKSTVPVGTADKVGERIREVLASRQREELGFDVVSNPEFLKEGSAVADCMRPDRIVIGTNSSTAEDVMRELYAPFNRNHEKIIVMDVRSAELTKYAANCMLATKISFMNEMANLAEMLGADIEMVRQGIGSDPRIGYQFLYAGVGYGGSCFPKDVQALIRTADGIDFDAKVLKAVERRNDEQKTIIFKKISQHFNGNLTDKVFAIWGLSFKPNTDDMREAPSRVLMESLWKAGAKIQAFDPEAMEETQRIYGNHEKLNLCGTKEEALKSADALVILTEWQAFKAPDFELIKKQIKGKLIFDGRNLFDPARMKNKGIQYYSIGR</sequence>
<dbReference type="Proteomes" id="UP000330809">
    <property type="component" value="Unassembled WGS sequence"/>
</dbReference>
<evidence type="ECO:0000256" key="1">
    <source>
        <dbReference type="ARBA" id="ARBA00004701"/>
    </source>
</evidence>
<keyword evidence="6 8" id="KW-0520">NAD</keyword>
<dbReference type="Pfam" id="PF03720">
    <property type="entry name" value="UDPG_MGDP_dh_C"/>
    <property type="match status" value="1"/>
</dbReference>
<dbReference type="SUPFAM" id="SSF52413">
    <property type="entry name" value="UDP-glucose/GDP-mannose dehydrogenase C-terminal domain"/>
    <property type="match status" value="1"/>
</dbReference>
<feature type="binding site" evidence="11">
    <location>
        <position position="86"/>
    </location>
    <ligand>
        <name>NAD(+)</name>
        <dbReference type="ChEBI" id="CHEBI:57540"/>
    </ligand>
</feature>
<comment type="pathway">
    <text evidence="1">Nucleotide-sugar biosynthesis; UDP-alpha-D-glucuronate biosynthesis; UDP-alpha-D-glucuronate from UDP-alpha-D-glucose: step 1/1.</text>
</comment>
<evidence type="ECO:0000256" key="10">
    <source>
        <dbReference type="PIRSR" id="PIRSR500134-2"/>
    </source>
</evidence>
<comment type="catalytic activity">
    <reaction evidence="7 8">
        <text>UDP-alpha-D-glucose + 2 NAD(+) + H2O = UDP-alpha-D-glucuronate + 2 NADH + 3 H(+)</text>
        <dbReference type="Rhea" id="RHEA:23596"/>
        <dbReference type="ChEBI" id="CHEBI:15377"/>
        <dbReference type="ChEBI" id="CHEBI:15378"/>
        <dbReference type="ChEBI" id="CHEBI:57540"/>
        <dbReference type="ChEBI" id="CHEBI:57945"/>
        <dbReference type="ChEBI" id="CHEBI:58052"/>
        <dbReference type="ChEBI" id="CHEBI:58885"/>
        <dbReference type="EC" id="1.1.1.22"/>
    </reaction>
</comment>
<evidence type="ECO:0000256" key="4">
    <source>
        <dbReference type="ARBA" id="ARBA00015132"/>
    </source>
</evidence>
<dbReference type="InterPro" id="IPR028357">
    <property type="entry name" value="UDPglc_DH_bac"/>
</dbReference>
<feature type="domain" description="UDP-glucose/GDP-mannose dehydrogenase C-terminal" evidence="12">
    <location>
        <begin position="321"/>
        <end position="425"/>
    </location>
</feature>
<evidence type="ECO:0000256" key="8">
    <source>
        <dbReference type="PIRNR" id="PIRNR000124"/>
    </source>
</evidence>
<accession>A0A449IKU0</accession>
<dbReference type="NCBIfam" id="TIGR03026">
    <property type="entry name" value="NDP-sugDHase"/>
    <property type="match status" value="1"/>
</dbReference>
<dbReference type="UniPathway" id="UPA00038">
    <property type="reaction ID" value="UER00491"/>
</dbReference>
<reference evidence="13 14" key="1">
    <citation type="submission" date="2019-02" db="EMBL/GenBank/DDBJ databases">
        <authorList>
            <consortium name="Pathogen Informatics"/>
        </authorList>
    </citation>
    <scope>NUCLEOTIDE SEQUENCE [LARGE SCALE GENOMIC DNA]</scope>
    <source>
        <strain evidence="13 14">3012STDY7103891</strain>
    </source>
</reference>
<gene>
    <name evidence="13" type="primary">udg</name>
    <name evidence="13" type="ORF">NCTC10754_02680</name>
</gene>
<dbReference type="PIRSF" id="PIRSF000124">
    <property type="entry name" value="UDPglc_GDPman_dh"/>
    <property type="match status" value="1"/>
</dbReference>
<feature type="binding site" evidence="10">
    <location>
        <position position="264"/>
    </location>
    <ligand>
        <name>substrate</name>
    </ligand>
</feature>
<dbReference type="PIRSF" id="PIRSF500134">
    <property type="entry name" value="UDPglc_DH_bac"/>
    <property type="match status" value="1"/>
</dbReference>
<feature type="binding site" evidence="11">
    <location>
        <position position="121"/>
    </location>
    <ligand>
        <name>NAD(+)</name>
        <dbReference type="ChEBI" id="CHEBI:57540"/>
    </ligand>
</feature>
<dbReference type="Gene3D" id="3.40.50.720">
    <property type="entry name" value="NAD(P)-binding Rossmann-like Domain"/>
    <property type="match status" value="2"/>
</dbReference>
<evidence type="ECO:0000256" key="11">
    <source>
        <dbReference type="PIRSR" id="PIRSR500134-3"/>
    </source>
</evidence>
<evidence type="ECO:0000313" key="14">
    <source>
        <dbReference type="Proteomes" id="UP000330809"/>
    </source>
</evidence>
<dbReference type="Pfam" id="PF03721">
    <property type="entry name" value="UDPG_MGDP_dh_N"/>
    <property type="match status" value="1"/>
</dbReference>
<dbReference type="InterPro" id="IPR036220">
    <property type="entry name" value="UDP-Glc/GDP-Man_DH_C_sf"/>
</dbReference>
<evidence type="ECO:0000259" key="12">
    <source>
        <dbReference type="SMART" id="SM00984"/>
    </source>
</evidence>
<dbReference type="SUPFAM" id="SSF48179">
    <property type="entry name" value="6-phosphogluconate dehydrogenase C-terminal domain-like"/>
    <property type="match status" value="1"/>
</dbReference>
<evidence type="ECO:0000256" key="3">
    <source>
        <dbReference type="ARBA" id="ARBA00012954"/>
    </source>
</evidence>
<dbReference type="SMART" id="SM00984">
    <property type="entry name" value="UDPG_MGDP_dh_C"/>
    <property type="match status" value="1"/>
</dbReference>
<dbReference type="InterPro" id="IPR001732">
    <property type="entry name" value="UDP-Glc/GDP-Man_DH_N"/>
</dbReference>
<dbReference type="GO" id="GO:0000271">
    <property type="term" value="P:polysaccharide biosynthetic process"/>
    <property type="evidence" value="ECO:0007669"/>
    <property type="project" value="InterPro"/>
</dbReference>
<evidence type="ECO:0000313" key="13">
    <source>
        <dbReference type="EMBL" id="VFB20068.1"/>
    </source>
</evidence>
<dbReference type="EMBL" id="CAACYJ010000035">
    <property type="protein sequence ID" value="VFB20068.1"/>
    <property type="molecule type" value="Genomic_DNA"/>
</dbReference>
<dbReference type="GO" id="GO:0051287">
    <property type="term" value="F:NAD binding"/>
    <property type="evidence" value="ECO:0007669"/>
    <property type="project" value="InterPro"/>
</dbReference>
<feature type="active site" description="Nucleophile" evidence="9">
    <location>
        <position position="267"/>
    </location>
</feature>
<feature type="binding site" evidence="10">
    <location>
        <begin position="156"/>
        <end position="159"/>
    </location>
    <ligand>
        <name>substrate</name>
    </ligand>
</feature>
<feature type="binding site" evidence="10">
    <location>
        <begin position="256"/>
        <end position="260"/>
    </location>
    <ligand>
        <name>substrate</name>
    </ligand>
</feature>
<proteinExistence type="inferred from homology"/>
<dbReference type="EC" id="1.1.1.22" evidence="3 8"/>
<feature type="binding site" evidence="11">
    <location>
        <position position="270"/>
    </location>
    <ligand>
        <name>NAD(+)</name>
        <dbReference type="ChEBI" id="CHEBI:57540"/>
    </ligand>
</feature>
<dbReference type="InterPro" id="IPR017476">
    <property type="entry name" value="UDP-Glc/GDP-Man"/>
</dbReference>
<feature type="binding site" evidence="11">
    <location>
        <position position="30"/>
    </location>
    <ligand>
        <name>NAD(+)</name>
        <dbReference type="ChEBI" id="CHEBI:57540"/>
    </ligand>
</feature>
<dbReference type="RefSeq" id="WP_133144477.1">
    <property type="nucleotide sequence ID" value="NZ_CAACYJ010000035.1"/>
</dbReference>
<dbReference type="GO" id="GO:0003979">
    <property type="term" value="F:UDP-glucose 6-dehydrogenase activity"/>
    <property type="evidence" value="ECO:0007669"/>
    <property type="project" value="UniProtKB-EC"/>
</dbReference>
<evidence type="ECO:0000256" key="9">
    <source>
        <dbReference type="PIRSR" id="PIRSR500134-1"/>
    </source>
</evidence>
<feature type="binding site" evidence="11">
    <location>
        <position position="159"/>
    </location>
    <ligand>
        <name>NAD(+)</name>
        <dbReference type="ChEBI" id="CHEBI:57540"/>
    </ligand>
</feature>
<organism evidence="13 14">
    <name type="scientific">Pseudomonas fragi</name>
    <dbReference type="NCBI Taxonomy" id="296"/>
    <lineage>
        <taxon>Bacteria</taxon>
        <taxon>Pseudomonadati</taxon>
        <taxon>Pseudomonadota</taxon>
        <taxon>Gammaproteobacteria</taxon>
        <taxon>Pseudomonadales</taxon>
        <taxon>Pseudomonadaceae</taxon>
        <taxon>Pseudomonas</taxon>
    </lineage>
</organism>
<dbReference type="Pfam" id="PF00984">
    <property type="entry name" value="UDPG_MGDP_dh"/>
    <property type="match status" value="1"/>
</dbReference>
<dbReference type="PANTHER" id="PTHR43750:SF3">
    <property type="entry name" value="UDP-GLUCOSE 6-DEHYDROGENASE TUAD"/>
    <property type="match status" value="1"/>
</dbReference>
<dbReference type="InterPro" id="IPR036291">
    <property type="entry name" value="NAD(P)-bd_dom_sf"/>
</dbReference>
<dbReference type="InterPro" id="IPR008927">
    <property type="entry name" value="6-PGluconate_DH-like_C_sf"/>
</dbReference>
<dbReference type="Gene3D" id="1.20.5.100">
    <property type="entry name" value="Cytochrome c1, transmembrane anchor, C-terminal"/>
    <property type="match status" value="1"/>
</dbReference>
<keyword evidence="5 8" id="KW-0560">Oxidoreductase</keyword>
<feature type="binding site" evidence="11">
    <location>
        <position position="35"/>
    </location>
    <ligand>
        <name>NAD(+)</name>
        <dbReference type="ChEBI" id="CHEBI:57540"/>
    </ligand>
</feature>
<feature type="binding site" evidence="10">
    <location>
        <position position="328"/>
    </location>
    <ligand>
        <name>substrate</name>
    </ligand>
</feature>
<evidence type="ECO:0000256" key="5">
    <source>
        <dbReference type="ARBA" id="ARBA00023002"/>
    </source>
</evidence>
<dbReference type="SUPFAM" id="SSF51735">
    <property type="entry name" value="NAD(P)-binding Rossmann-fold domains"/>
    <property type="match status" value="1"/>
</dbReference>
<evidence type="ECO:0000256" key="2">
    <source>
        <dbReference type="ARBA" id="ARBA00006601"/>
    </source>
</evidence>
<comment type="similarity">
    <text evidence="2 8">Belongs to the UDP-glucose/GDP-mannose dehydrogenase family.</text>
</comment>
<protein>
    <recommendedName>
        <fullName evidence="4 8">UDP-glucose 6-dehydrogenase</fullName>
        <ecNumber evidence="3 8">1.1.1.22</ecNumber>
    </recommendedName>
</protein>
<dbReference type="InterPro" id="IPR014026">
    <property type="entry name" value="UDP-Glc/GDP-Man_DH_dimer"/>
</dbReference>